<feature type="transmembrane region" description="Helical" evidence="10">
    <location>
        <begin position="150"/>
        <end position="171"/>
    </location>
</feature>
<dbReference type="InterPro" id="IPR020846">
    <property type="entry name" value="MFS_dom"/>
</dbReference>
<dbReference type="EMBL" id="LSRX01000232">
    <property type="protein sequence ID" value="OLQ03613.1"/>
    <property type="molecule type" value="Genomic_DNA"/>
</dbReference>
<dbReference type="InterPro" id="IPR036259">
    <property type="entry name" value="MFS_trans_sf"/>
</dbReference>
<evidence type="ECO:0000313" key="13">
    <source>
        <dbReference type="EMBL" id="OLQ03613.1"/>
    </source>
</evidence>
<dbReference type="InterPro" id="IPR051084">
    <property type="entry name" value="H+-coupled_symporters"/>
</dbReference>
<protein>
    <submittedName>
        <fullName evidence="13">Proline/betaine transporter</fullName>
    </submittedName>
</protein>
<dbReference type="InterPro" id="IPR000719">
    <property type="entry name" value="Prot_kinase_dom"/>
</dbReference>
<keyword evidence="8" id="KW-0547">Nucleotide-binding</keyword>
<feature type="transmembrane region" description="Helical" evidence="10">
    <location>
        <begin position="242"/>
        <end position="265"/>
    </location>
</feature>
<dbReference type="Gene3D" id="1.20.1250.20">
    <property type="entry name" value="MFS general substrate transporter like domains"/>
    <property type="match status" value="2"/>
</dbReference>
<feature type="transmembrane region" description="Helical" evidence="10">
    <location>
        <begin position="311"/>
        <end position="331"/>
    </location>
</feature>
<feature type="transmembrane region" description="Helical" evidence="10">
    <location>
        <begin position="277"/>
        <end position="299"/>
    </location>
</feature>
<evidence type="ECO:0000256" key="10">
    <source>
        <dbReference type="SAM" id="Phobius"/>
    </source>
</evidence>
<keyword evidence="2" id="KW-0813">Transport</keyword>
<dbReference type="PROSITE" id="PS50011">
    <property type="entry name" value="PROTEIN_KINASE_DOM"/>
    <property type="match status" value="1"/>
</dbReference>
<dbReference type="GO" id="GO:0015293">
    <property type="term" value="F:symporter activity"/>
    <property type="evidence" value="ECO:0007669"/>
    <property type="project" value="UniProtKB-KW"/>
</dbReference>
<keyword evidence="14" id="KW-1185">Reference proteome</keyword>
<dbReference type="Pfam" id="PF00083">
    <property type="entry name" value="Sugar_tr"/>
    <property type="match status" value="1"/>
</dbReference>
<feature type="transmembrane region" description="Helical" evidence="10">
    <location>
        <begin position="110"/>
        <end position="138"/>
    </location>
</feature>
<feature type="transmembrane region" description="Helical" evidence="10">
    <location>
        <begin position="405"/>
        <end position="423"/>
    </location>
</feature>
<proteinExistence type="predicted"/>
<dbReference type="GO" id="GO:0005524">
    <property type="term" value="F:ATP binding"/>
    <property type="evidence" value="ECO:0007669"/>
    <property type="project" value="UniProtKB-UniRule"/>
</dbReference>
<feature type="transmembrane region" description="Helical" evidence="10">
    <location>
        <begin position="183"/>
        <end position="200"/>
    </location>
</feature>
<gene>
    <name evidence="13" type="primary">proP</name>
    <name evidence="13" type="ORF">AK812_SmicGene13461</name>
</gene>
<evidence type="ECO:0000259" key="11">
    <source>
        <dbReference type="PROSITE" id="PS50011"/>
    </source>
</evidence>
<dbReference type="Gene3D" id="3.30.200.20">
    <property type="entry name" value="Phosphorylase Kinase, domain 1"/>
    <property type="match status" value="1"/>
</dbReference>
<dbReference type="Pfam" id="PF00069">
    <property type="entry name" value="Pkinase"/>
    <property type="match status" value="1"/>
</dbReference>
<keyword evidence="8" id="KW-0067">ATP-binding</keyword>
<dbReference type="Proteomes" id="UP000186817">
    <property type="component" value="Unassembled WGS sequence"/>
</dbReference>
<evidence type="ECO:0000256" key="7">
    <source>
        <dbReference type="ARBA" id="ARBA00023136"/>
    </source>
</evidence>
<evidence type="ECO:0000256" key="2">
    <source>
        <dbReference type="ARBA" id="ARBA00022448"/>
    </source>
</evidence>
<dbReference type="InterPro" id="IPR017441">
    <property type="entry name" value="Protein_kinase_ATP_BS"/>
</dbReference>
<dbReference type="OrthoDB" id="5296287at2759"/>
<comment type="subcellular location">
    <subcellularLocation>
        <location evidence="1">Cell membrane</location>
        <topology evidence="1">Multi-pass membrane protein</topology>
    </subcellularLocation>
</comment>
<dbReference type="SUPFAM" id="SSF103473">
    <property type="entry name" value="MFS general substrate transporter"/>
    <property type="match status" value="1"/>
</dbReference>
<feature type="region of interest" description="Disordered" evidence="9">
    <location>
        <begin position="807"/>
        <end position="888"/>
    </location>
</feature>
<dbReference type="InterPro" id="IPR011009">
    <property type="entry name" value="Kinase-like_dom_sf"/>
</dbReference>
<organism evidence="13 14">
    <name type="scientific">Symbiodinium microadriaticum</name>
    <name type="common">Dinoflagellate</name>
    <name type="synonym">Zooxanthella microadriatica</name>
    <dbReference type="NCBI Taxonomy" id="2951"/>
    <lineage>
        <taxon>Eukaryota</taxon>
        <taxon>Sar</taxon>
        <taxon>Alveolata</taxon>
        <taxon>Dinophyceae</taxon>
        <taxon>Suessiales</taxon>
        <taxon>Symbiodiniaceae</taxon>
        <taxon>Symbiodinium</taxon>
    </lineage>
</organism>
<keyword evidence="6 10" id="KW-1133">Transmembrane helix</keyword>
<feature type="compositionally biased region" description="Basic and acidic residues" evidence="9">
    <location>
        <begin position="817"/>
        <end position="888"/>
    </location>
</feature>
<dbReference type="InterPro" id="IPR005828">
    <property type="entry name" value="MFS_sugar_transport-like"/>
</dbReference>
<feature type="transmembrane region" description="Helical" evidence="10">
    <location>
        <begin position="371"/>
        <end position="393"/>
    </location>
</feature>
<accession>A0A1Q9E870</accession>
<dbReference type="PROSITE" id="PS00107">
    <property type="entry name" value="PROTEIN_KINASE_ATP"/>
    <property type="match status" value="1"/>
</dbReference>
<name>A0A1Q9E870_SYMMI</name>
<dbReference type="SUPFAM" id="SSF56112">
    <property type="entry name" value="Protein kinase-like (PK-like)"/>
    <property type="match status" value="1"/>
</dbReference>
<evidence type="ECO:0000256" key="9">
    <source>
        <dbReference type="SAM" id="MobiDB-lite"/>
    </source>
</evidence>
<feature type="transmembrane region" description="Helical" evidence="10">
    <location>
        <begin position="51"/>
        <end position="72"/>
    </location>
</feature>
<dbReference type="GO" id="GO:0005886">
    <property type="term" value="C:plasma membrane"/>
    <property type="evidence" value="ECO:0007669"/>
    <property type="project" value="UniProtKB-SubCell"/>
</dbReference>
<dbReference type="PROSITE" id="PS50850">
    <property type="entry name" value="MFS"/>
    <property type="match status" value="1"/>
</dbReference>
<evidence type="ECO:0000256" key="3">
    <source>
        <dbReference type="ARBA" id="ARBA00022475"/>
    </source>
</evidence>
<feature type="binding site" evidence="8">
    <location>
        <position position="622"/>
    </location>
    <ligand>
        <name>ATP</name>
        <dbReference type="ChEBI" id="CHEBI:30616"/>
    </ligand>
</feature>
<evidence type="ECO:0000256" key="6">
    <source>
        <dbReference type="ARBA" id="ARBA00022989"/>
    </source>
</evidence>
<feature type="transmembrane region" description="Helical" evidence="10">
    <location>
        <begin position="337"/>
        <end position="359"/>
    </location>
</feature>
<reference evidence="13 14" key="1">
    <citation type="submission" date="2016-02" db="EMBL/GenBank/DDBJ databases">
        <title>Genome analysis of coral dinoflagellate symbionts highlights evolutionary adaptations to a symbiotic lifestyle.</title>
        <authorList>
            <person name="Aranda M."/>
            <person name="Li Y."/>
            <person name="Liew Y.J."/>
            <person name="Baumgarten S."/>
            <person name="Simakov O."/>
            <person name="Wilson M."/>
            <person name="Piel J."/>
            <person name="Ashoor H."/>
            <person name="Bougouffa S."/>
            <person name="Bajic V.B."/>
            <person name="Ryu T."/>
            <person name="Ravasi T."/>
            <person name="Bayer T."/>
            <person name="Micklem G."/>
            <person name="Kim H."/>
            <person name="Bhak J."/>
            <person name="Lajeunesse T.C."/>
            <person name="Voolstra C.R."/>
        </authorList>
    </citation>
    <scope>NUCLEOTIDE SEQUENCE [LARGE SCALE GENOMIC DNA]</scope>
    <source>
        <strain evidence="13 14">CCMP2467</strain>
    </source>
</reference>
<feature type="transmembrane region" description="Helical" evidence="10">
    <location>
        <begin position="475"/>
        <end position="496"/>
    </location>
</feature>
<evidence type="ECO:0000256" key="5">
    <source>
        <dbReference type="ARBA" id="ARBA00022847"/>
    </source>
</evidence>
<comment type="caution">
    <text evidence="13">The sequence shown here is derived from an EMBL/GenBank/DDBJ whole genome shotgun (WGS) entry which is preliminary data.</text>
</comment>
<evidence type="ECO:0000259" key="12">
    <source>
        <dbReference type="PROSITE" id="PS50850"/>
    </source>
</evidence>
<feature type="domain" description="Protein kinase" evidence="11">
    <location>
        <begin position="592"/>
        <end position="1035"/>
    </location>
</feature>
<keyword evidence="3" id="KW-1003">Cell membrane</keyword>
<feature type="domain" description="Major facilitator superfamily (MFS) profile" evidence="12">
    <location>
        <begin position="13"/>
        <end position="500"/>
    </location>
</feature>
<dbReference type="GO" id="GO:0004672">
    <property type="term" value="F:protein kinase activity"/>
    <property type="evidence" value="ECO:0007669"/>
    <property type="project" value="InterPro"/>
</dbReference>
<dbReference type="PANTHER" id="PTHR43528:SF1">
    <property type="entry name" value="ALPHA-KETOGLUTARATE PERMEASE"/>
    <property type="match status" value="1"/>
</dbReference>
<keyword evidence="7 10" id="KW-0472">Membrane</keyword>
<evidence type="ECO:0000313" key="14">
    <source>
        <dbReference type="Proteomes" id="UP000186817"/>
    </source>
</evidence>
<sequence>MGAAAEVCEVVRIYWPLLLGNVLEWYEFAIFSFLEPYFQTNFFHDSAVSTWLGFACTFLARPFGGLFIGLLGDVFGRKVSAFVSIFGMLIGTVGQGLIPSYRCGDLAGHVGFVLLIALRILQGIATGGEIAAASTYITEVGSHRVLARSMALLGVTCSMGAFLAQLASYLVVSVFGEEAASEWAWRLPFLTAIIPGLISARGRHNMPESKIFLDQSAGLDTASGSLRGVAGRLHAVLKSHSAALTLGTLSVAGTAMLAYGGYAWGVVYLGKHGASQASLILAGTVGRAAAILLAPLVGWLADTRGVAWSQFFGSCMLALAGIPFFLAIVRSPDVFEVVVFAFGLGYGVLLAFNSMVLLLHVVELFPASVRNVGVGTSYNVGVCLFGGFAPALFELSLKVNPLFPGVLLSLSGCIPALAILLGLRLQARGLLRLAHVRPAPYFGRLKPCKECQTDLSGVVDAGCKMQAVPGASGQAEIFCIYLFFCVVALVFVYFLLPETNGVRLEAVTARRPQEADCEPRLGWSWEPLMKALPDLTCGSGLSHLQRLMLEVCCTHAGHEDAELGISCSLTGLLTRLASMGLQQSRQSIFDVFELGYPIGSGNFGQVLLCTRHDQPSQSYAVKVVDMDSQISKAMEAFKSARAELDIMKRLDHPNIVRRCKVKLIQVFQAVQIWEVIGGAISGGLLVRTGRGLGSGREPQRLRTGSVVEELELDGDRLHYKLLEGAGPVHGWVSTKLNDRDLLQRRTSTACGRRAGNSKEKLQNAATLQVAQMDVLAIALNVASLVQTGPHFKVTKVCSERLLEIAPSDKSVNTQTHRHTDTQTHRHTDTQTHRHTDTQTHRHTDTQTHRHTDTQTHRHTDTQTHRHTDTQTHRHTDTQTHRHTDTQTHSFDDFWPPDCSLTADRRHYLYWAIVCSSSCDTWTLALALTLKELSDYGVIITHDSRPVVNFVVLNTPSMDVGDLLPDSVDLLEPISGARVSMFSTPASQLALKTLGPEVQERLGWGVSSMFDDDLRNTFAERFGERSLSQTVPHWWIAAIVQGDHGLYMVHVDLCGPAYGTFCRSTSALKSMPTGKELPIDYFITPCYVMTPFQSQQMFFVHPESLNYAPADAKFTALHQIRHLRCFYHGHSSYITATPLPSFADDEKLNSSWLRLRSPTEEGIDTVHSWKEGLQSIAFFLRAEIFKALEPGTYVEVDASCKSADCAGKLGKVLLAAERSTENADLLIQLDGVAEPVRIESVALKIYPRYVQYLTLAEMSELVRFQLALLDPGFRHACKQAPPMPSDLIGYLRREHW</sequence>
<dbReference type="PANTHER" id="PTHR43528">
    <property type="entry name" value="ALPHA-KETOGLUTARATE PERMEASE"/>
    <property type="match status" value="1"/>
</dbReference>
<evidence type="ECO:0000256" key="8">
    <source>
        <dbReference type="PROSITE-ProRule" id="PRU10141"/>
    </source>
</evidence>
<evidence type="ECO:0000256" key="4">
    <source>
        <dbReference type="ARBA" id="ARBA00022692"/>
    </source>
</evidence>
<evidence type="ECO:0000256" key="1">
    <source>
        <dbReference type="ARBA" id="ARBA00004651"/>
    </source>
</evidence>
<feature type="transmembrane region" description="Helical" evidence="10">
    <location>
        <begin position="79"/>
        <end position="98"/>
    </location>
</feature>
<keyword evidence="5" id="KW-0769">Symport</keyword>
<keyword evidence="4 10" id="KW-0812">Transmembrane</keyword>